<keyword evidence="11" id="KW-1185">Reference proteome</keyword>
<dbReference type="GO" id="GO:0005737">
    <property type="term" value="C:cytoplasm"/>
    <property type="evidence" value="ECO:0007669"/>
    <property type="project" value="UniProtKB-SubCell"/>
</dbReference>
<evidence type="ECO:0000259" key="8">
    <source>
        <dbReference type="PROSITE" id="PS50090"/>
    </source>
</evidence>
<dbReference type="InterPro" id="IPR001005">
    <property type="entry name" value="SANT/Myb"/>
</dbReference>
<dbReference type="PANTHER" id="PTHR11552">
    <property type="entry name" value="GLUCOSE-METHANOL-CHOLINE GMC OXIDOREDUCTASE"/>
    <property type="match status" value="1"/>
</dbReference>
<evidence type="ECO:0000313" key="10">
    <source>
        <dbReference type="EMBL" id="EKV16254.1"/>
    </source>
</evidence>
<dbReference type="SUPFAM" id="SSF46689">
    <property type="entry name" value="Homeodomain-like"/>
    <property type="match status" value="1"/>
</dbReference>
<dbReference type="EMBL" id="AKCT01000102">
    <property type="protein sequence ID" value="EKV16254.1"/>
    <property type="molecule type" value="Genomic_DNA"/>
</dbReference>
<reference evidence="11" key="1">
    <citation type="journal article" date="2012" name="BMC Genomics">
        <title>Genome sequence of the necrotrophic fungus Penicillium digitatum, the main postharvest pathogen of citrus.</title>
        <authorList>
            <person name="Marcet-Houben M."/>
            <person name="Ballester A.-R."/>
            <person name="de la Fuente B."/>
            <person name="Harries E."/>
            <person name="Marcos J.F."/>
            <person name="Gonzalez-Candelas L."/>
            <person name="Gabaldon T."/>
        </authorList>
    </citation>
    <scope>NUCLEOTIDE SEQUENCE [LARGE SCALE GENOMIC DNA]</scope>
    <source>
        <strain evidence="11">PHI26 / CECT 20796</strain>
    </source>
</reference>
<dbReference type="Proteomes" id="UP000009882">
    <property type="component" value="Unassembled WGS sequence"/>
</dbReference>
<dbReference type="GO" id="GO:0050660">
    <property type="term" value="F:flavin adenine dinucleotide binding"/>
    <property type="evidence" value="ECO:0007669"/>
    <property type="project" value="InterPro"/>
</dbReference>
<evidence type="ECO:0000313" key="11">
    <source>
        <dbReference type="Proteomes" id="UP000009882"/>
    </source>
</evidence>
<dbReference type="SUPFAM" id="SSF51905">
    <property type="entry name" value="FAD/NAD(P)-binding domain"/>
    <property type="match status" value="1"/>
</dbReference>
<dbReference type="SUPFAM" id="SSF54373">
    <property type="entry name" value="FAD-linked reductases, C-terminal domain"/>
    <property type="match status" value="1"/>
</dbReference>
<comment type="subcellular location">
    <subcellularLocation>
        <location evidence="2">Cytoplasm</location>
    </subcellularLocation>
    <subcellularLocation>
        <location evidence="1">Secreted</location>
        <location evidence="1">Cell wall</location>
    </subcellularLocation>
</comment>
<keyword evidence="6" id="KW-0325">Glycoprotein</keyword>
<protein>
    <submittedName>
        <fullName evidence="10">Uncharacterized protein</fullName>
    </submittedName>
</protein>
<name>K9G4E6_PEND2</name>
<accession>K9G4E6</accession>
<dbReference type="eggNOG" id="KOG1238">
    <property type="taxonomic scope" value="Eukaryota"/>
</dbReference>
<dbReference type="OrthoDB" id="269227at2759"/>
<dbReference type="AlphaFoldDB" id="K9G4E6"/>
<dbReference type="Gene3D" id="1.10.10.60">
    <property type="entry name" value="Homeodomain-like"/>
    <property type="match status" value="2"/>
</dbReference>
<feature type="compositionally biased region" description="Polar residues" evidence="7">
    <location>
        <begin position="99"/>
        <end position="112"/>
    </location>
</feature>
<feature type="domain" description="HTH myb-type" evidence="9">
    <location>
        <begin position="1"/>
        <end position="36"/>
    </location>
</feature>
<evidence type="ECO:0000256" key="5">
    <source>
        <dbReference type="ARBA" id="ARBA00022512"/>
    </source>
</evidence>
<dbReference type="CDD" id="cd00167">
    <property type="entry name" value="SANT"/>
    <property type="match status" value="2"/>
</dbReference>
<evidence type="ECO:0000256" key="4">
    <source>
        <dbReference type="ARBA" id="ARBA00022490"/>
    </source>
</evidence>
<keyword evidence="4" id="KW-0963">Cytoplasm</keyword>
<evidence type="ECO:0000256" key="1">
    <source>
        <dbReference type="ARBA" id="ARBA00004191"/>
    </source>
</evidence>
<keyword evidence="5" id="KW-0964">Secreted</keyword>
<dbReference type="InterPro" id="IPR036188">
    <property type="entry name" value="FAD/NAD-bd_sf"/>
</dbReference>
<evidence type="ECO:0000256" key="2">
    <source>
        <dbReference type="ARBA" id="ARBA00004496"/>
    </source>
</evidence>
<evidence type="ECO:0000256" key="6">
    <source>
        <dbReference type="ARBA" id="ARBA00023180"/>
    </source>
</evidence>
<dbReference type="InterPro" id="IPR017930">
    <property type="entry name" value="Myb_dom"/>
</dbReference>
<dbReference type="Gene3D" id="3.50.50.60">
    <property type="entry name" value="FAD/NAD(P)-binding domain"/>
    <property type="match status" value="1"/>
</dbReference>
<dbReference type="InterPro" id="IPR000172">
    <property type="entry name" value="GMC_OxRdtase_N"/>
</dbReference>
<dbReference type="HOGENOM" id="CLU_002865_7_2_1"/>
<dbReference type="InterPro" id="IPR009057">
    <property type="entry name" value="Homeodomain-like_sf"/>
</dbReference>
<dbReference type="Pfam" id="PF00732">
    <property type="entry name" value="GMC_oxred_N"/>
    <property type="match status" value="1"/>
</dbReference>
<dbReference type="GO" id="GO:0044550">
    <property type="term" value="P:secondary metabolite biosynthetic process"/>
    <property type="evidence" value="ECO:0007669"/>
    <property type="project" value="TreeGrafter"/>
</dbReference>
<dbReference type="PANTHER" id="PTHR11552:SF138">
    <property type="entry name" value="DEHYDROGENASE PKFF-RELATED"/>
    <property type="match status" value="1"/>
</dbReference>
<evidence type="ECO:0000256" key="3">
    <source>
        <dbReference type="ARBA" id="ARBA00010790"/>
    </source>
</evidence>
<dbReference type="InterPro" id="IPR007867">
    <property type="entry name" value="GMC_OxRtase_C"/>
</dbReference>
<dbReference type="Pfam" id="PF05199">
    <property type="entry name" value="GMC_oxred_C"/>
    <property type="match status" value="1"/>
</dbReference>
<feature type="compositionally biased region" description="Acidic residues" evidence="7">
    <location>
        <begin position="132"/>
        <end position="143"/>
    </location>
</feature>
<organism evidence="10 11">
    <name type="scientific">Penicillium digitatum (strain PHI26 / CECT 20796)</name>
    <name type="common">Green mold</name>
    <dbReference type="NCBI Taxonomy" id="1170229"/>
    <lineage>
        <taxon>Eukaryota</taxon>
        <taxon>Fungi</taxon>
        <taxon>Dikarya</taxon>
        <taxon>Ascomycota</taxon>
        <taxon>Pezizomycotina</taxon>
        <taxon>Eurotiomycetes</taxon>
        <taxon>Eurotiomycetidae</taxon>
        <taxon>Eurotiales</taxon>
        <taxon>Aspergillaceae</taxon>
        <taxon>Penicillium</taxon>
    </lineage>
</organism>
<dbReference type="Gene3D" id="3.30.560.10">
    <property type="entry name" value="Glucose Oxidase, domain 3"/>
    <property type="match status" value="1"/>
</dbReference>
<proteinExistence type="inferred from homology"/>
<comment type="caution">
    <text evidence="10">The sequence shown here is derived from an EMBL/GenBank/DDBJ whole genome shotgun (WGS) entry which is preliminary data.</text>
</comment>
<feature type="domain" description="Myb-like" evidence="8">
    <location>
        <begin position="1"/>
        <end position="32"/>
    </location>
</feature>
<keyword evidence="5" id="KW-0134">Cell wall</keyword>
<dbReference type="InParanoid" id="K9G4E6"/>
<dbReference type="STRING" id="1170229.K9G4E6"/>
<dbReference type="GO" id="GO:0016614">
    <property type="term" value="F:oxidoreductase activity, acting on CH-OH group of donors"/>
    <property type="evidence" value="ECO:0007669"/>
    <property type="project" value="InterPro"/>
</dbReference>
<evidence type="ECO:0000256" key="7">
    <source>
        <dbReference type="SAM" id="MobiDB-lite"/>
    </source>
</evidence>
<comment type="similarity">
    <text evidence="3">Belongs to the GMC oxidoreductase family.</text>
</comment>
<dbReference type="OMA" id="HIGVSYL"/>
<sequence>MEQSRPIMWRELAKQVPGRSNKDCRRRWWNTLGGGTAKGLWLEEEDKLLTEADERLLHEVLTNSINWSVIATTHNPRRTTLSLKNRYATLRLRHEKNANGKQSPQEPGESSQDLMDQADDDEDRGDSGQNDESGDEYNYDDIPDLPPITGSSSSYSSMLPATPLDWMDVFNQTGEVPSAPLTSTVVPGGGLVTHFDLGAISEEMGNRPLLESFGILHVCSTTVSASPLGQHPAESVFDYVIVGSGPGGLTLANRLTENPKVSVAVIEAGTWAEDVVGNLSAVPGYGGKYLLKSVNSIPTAIDWDFVTTPQAGINNLVVRYPRGKVLGGSSNLNAMAWGESSRGAFSKWAAEVGDKSFTYENIAQYYKKPVRFTPYRAGTRFANATPSYDPAEVGHSGTLDVTYPAYAYSWTTWLAVMLEAAGMPAQNAYIDGSLNGSAWHMSATNQTTGKRSSADTAYLRPVLGRRNLVVFQKTLAERILFSHGNMATGVQASSDNAKFTLHVRKEVIVAGGVFQSPQILQVSGVGPRKLLKKHGIPVVADRPGVGQNMQDQIFADIVYRVNLPTGDTLGITEADIIAFNTNATGPLTNPGGEYGGFEDIPAGLRSGLSPGTLNGLEAYPSDWPDIQYLTLPRFLGDLGTTPSPDDGNNYASLMGIIMKPQSTGSVSISSASMHDPPIINPNWMTTDADLEVMVAIFKRMRQLWRSPVMKNITIGDEVWPGSSVESDKEIIAFLRETVSPMSHATSTCKMGKRSDPLAVVDSKGSVIGVKNLRVIDSSAMPFLPAGGEPQSVVYMLAEKLADTIKAEW</sequence>
<dbReference type="PROSITE" id="PS51294">
    <property type="entry name" value="HTH_MYB"/>
    <property type="match status" value="1"/>
</dbReference>
<feature type="region of interest" description="Disordered" evidence="7">
    <location>
        <begin position="94"/>
        <end position="156"/>
    </location>
</feature>
<feature type="domain" description="Myb-like" evidence="8">
    <location>
        <begin position="33"/>
        <end position="91"/>
    </location>
</feature>
<dbReference type="PROSITE" id="PS50090">
    <property type="entry name" value="MYB_LIKE"/>
    <property type="match status" value="2"/>
</dbReference>
<dbReference type="InterPro" id="IPR012132">
    <property type="entry name" value="GMC_OxRdtase"/>
</dbReference>
<gene>
    <name evidence="10" type="ORF">PDIG_21260</name>
</gene>
<evidence type="ECO:0000259" key="9">
    <source>
        <dbReference type="PROSITE" id="PS51294"/>
    </source>
</evidence>